<evidence type="ECO:0000256" key="1">
    <source>
        <dbReference type="SAM" id="MobiDB-lite"/>
    </source>
</evidence>
<dbReference type="GeneID" id="92027337"/>
<evidence type="ECO:0000313" key="2">
    <source>
        <dbReference type="EMBL" id="KAK7544441.1"/>
    </source>
</evidence>
<gene>
    <name evidence="2" type="ORF">J3D65DRAFT_20303</name>
</gene>
<dbReference type="Proteomes" id="UP001360953">
    <property type="component" value="Unassembled WGS sequence"/>
</dbReference>
<comment type="caution">
    <text evidence="2">The sequence shown here is derived from an EMBL/GenBank/DDBJ whole genome shotgun (WGS) entry which is preliminary data.</text>
</comment>
<accession>A0ABR1MB23</accession>
<dbReference type="RefSeq" id="XP_066659676.1">
    <property type="nucleotide sequence ID" value="XM_066794431.1"/>
</dbReference>
<feature type="region of interest" description="Disordered" evidence="1">
    <location>
        <begin position="109"/>
        <end position="129"/>
    </location>
</feature>
<proteinExistence type="predicted"/>
<feature type="compositionally biased region" description="Polar residues" evidence="1">
    <location>
        <begin position="109"/>
        <end position="128"/>
    </location>
</feature>
<evidence type="ECO:0000313" key="3">
    <source>
        <dbReference type="Proteomes" id="UP001360953"/>
    </source>
</evidence>
<name>A0ABR1MB23_9PEZI</name>
<reference evidence="2 3" key="1">
    <citation type="submission" date="2024-04" db="EMBL/GenBank/DDBJ databases">
        <title>Phyllosticta paracitricarpa is synonymous to the EU quarantine fungus P. citricarpa based on phylogenomic analyses.</title>
        <authorList>
            <consortium name="Lawrence Berkeley National Laboratory"/>
            <person name="Van ingen-buijs V.A."/>
            <person name="Van westerhoven A.C."/>
            <person name="Haridas S."/>
            <person name="Skiadas P."/>
            <person name="Martin F."/>
            <person name="Groenewald J.Z."/>
            <person name="Crous P.W."/>
            <person name="Seidl M.F."/>
        </authorList>
    </citation>
    <scope>NUCLEOTIDE SEQUENCE [LARGE SCALE GENOMIC DNA]</scope>
    <source>
        <strain evidence="2 3">CPC 17464</strain>
    </source>
</reference>
<protein>
    <submittedName>
        <fullName evidence="2">Uncharacterized protein</fullName>
    </submittedName>
</protein>
<dbReference type="EMBL" id="JBBPEH010000001">
    <property type="protein sequence ID" value="KAK7544441.1"/>
    <property type="molecule type" value="Genomic_DNA"/>
</dbReference>
<keyword evidence="3" id="KW-1185">Reference proteome</keyword>
<sequence>MRRPDFLFLSMVADARTDEVRSPTVNPALTPQKERHVFSDHVVVAPYVTLGWLPSILSHATSVRRPASPCDETVPAAAAARQTTASTRVHAPPVPASPLVLVRHRRATPTTRSALSQTGSGHVSSPTYRTVPFPAASPRVAEGLASRWWDAGPNPGFHSKCCFRVACASQIHTCPLPISMPGSVYLKEASTAACMTAYPSPLSPTQSRCPSIHH</sequence>
<organism evidence="2 3">
    <name type="scientific">Phyllosticta citribraziliensis</name>
    <dbReference type="NCBI Taxonomy" id="989973"/>
    <lineage>
        <taxon>Eukaryota</taxon>
        <taxon>Fungi</taxon>
        <taxon>Dikarya</taxon>
        <taxon>Ascomycota</taxon>
        <taxon>Pezizomycotina</taxon>
        <taxon>Dothideomycetes</taxon>
        <taxon>Dothideomycetes incertae sedis</taxon>
        <taxon>Botryosphaeriales</taxon>
        <taxon>Phyllostictaceae</taxon>
        <taxon>Phyllosticta</taxon>
    </lineage>
</organism>